<dbReference type="NCBIfam" id="TIGR01909">
    <property type="entry name" value="C_GCAxxG_C_C"/>
    <property type="match status" value="1"/>
</dbReference>
<dbReference type="EMBL" id="JAIKTU010000013">
    <property type="protein sequence ID" value="MBY0756788.1"/>
    <property type="molecule type" value="Genomic_DNA"/>
</dbReference>
<dbReference type="InterPro" id="IPR010181">
    <property type="entry name" value="CGCAxxGCC_motif"/>
</dbReference>
<dbReference type="SUPFAM" id="SSF48695">
    <property type="entry name" value="Multiheme cytochromes"/>
    <property type="match status" value="1"/>
</dbReference>
<gene>
    <name evidence="1" type="ORF">K5V21_15165</name>
</gene>
<proteinExistence type="predicted"/>
<reference evidence="1 2" key="1">
    <citation type="journal article" date="2021" name="Cell Host Microbe">
        <title>in vivo commensal control of Clostridioides difficile virulence.</title>
        <authorList>
            <person name="Girinathan B.P."/>
            <person name="Dibenedetto N."/>
            <person name="Worley J.N."/>
            <person name="Peltier J."/>
            <person name="Arrieta-Ortiz M.L."/>
            <person name="Rupa Christinal Immanuel S."/>
            <person name="Lavin R."/>
            <person name="Delaney M.L."/>
            <person name="Cummins C."/>
            <person name="Hoffmann M."/>
            <person name="Luo Y."/>
            <person name="Gonzalez-Escalona N."/>
            <person name="Allard M."/>
            <person name="Onderdonk A.B."/>
            <person name="Gerber G.K."/>
            <person name="Sonenshein A.L."/>
            <person name="Baliga N."/>
            <person name="Dupuy B."/>
            <person name="Bry L."/>
        </authorList>
    </citation>
    <scope>NUCLEOTIDE SEQUENCE [LARGE SCALE GENOMIC DNA]</scope>
    <source>
        <strain evidence="1 2">DSM 599</strain>
    </source>
</reference>
<name>A0ABS7L153_CLOSR</name>
<protein>
    <submittedName>
        <fullName evidence="1">C-GCAxxG-C-C family protein</fullName>
    </submittedName>
</protein>
<evidence type="ECO:0000313" key="1">
    <source>
        <dbReference type="EMBL" id="MBY0756788.1"/>
    </source>
</evidence>
<dbReference type="Pfam" id="PF09719">
    <property type="entry name" value="C_GCAxxG_C_C"/>
    <property type="match status" value="1"/>
</dbReference>
<dbReference type="Proteomes" id="UP001299068">
    <property type="component" value="Unassembled WGS sequence"/>
</dbReference>
<evidence type="ECO:0000313" key="2">
    <source>
        <dbReference type="Proteomes" id="UP001299068"/>
    </source>
</evidence>
<keyword evidence="2" id="KW-1185">Reference proteome</keyword>
<dbReference type="InterPro" id="IPR036280">
    <property type="entry name" value="Multihaem_cyt_sf"/>
</dbReference>
<comment type="caution">
    <text evidence="1">The sequence shown here is derived from an EMBL/GenBank/DDBJ whole genome shotgun (WGS) entry which is preliminary data.</text>
</comment>
<sequence length="157" mass="17434">MYIIKEGFSLTNEDIKRIRETAENYYRVGSFFCSEAIVKTLKDEFMPELSDDVVKFASGFPVGIGRSGCTCGALAGAVMSIGMMFGRSEAAGKEVDKTLQLSKELHDKFREANRVTCCRILTKGLTMGSPEHKDQCVRFTGDMAEEAAKIIIREKNL</sequence>
<organism evidence="1 2">
    <name type="scientific">Clostridium sardiniense</name>
    <name type="common">Clostridium absonum</name>
    <dbReference type="NCBI Taxonomy" id="29369"/>
    <lineage>
        <taxon>Bacteria</taxon>
        <taxon>Bacillati</taxon>
        <taxon>Bacillota</taxon>
        <taxon>Clostridia</taxon>
        <taxon>Eubacteriales</taxon>
        <taxon>Clostridiaceae</taxon>
        <taxon>Clostridium</taxon>
    </lineage>
</organism>
<accession>A0ABS7L153</accession>